<comment type="caution">
    <text evidence="1">The sequence shown here is derived from an EMBL/GenBank/DDBJ whole genome shotgun (WGS) entry which is preliminary data.</text>
</comment>
<organism evidence="1 2">
    <name type="scientific">Paenibacillus tundrae</name>
    <dbReference type="NCBI Taxonomy" id="528187"/>
    <lineage>
        <taxon>Bacteria</taxon>
        <taxon>Bacillati</taxon>
        <taxon>Bacillota</taxon>
        <taxon>Bacilli</taxon>
        <taxon>Bacillales</taxon>
        <taxon>Paenibacillaceae</taxon>
        <taxon>Paenibacillus</taxon>
    </lineage>
</organism>
<dbReference type="RefSeq" id="WP_307212982.1">
    <property type="nucleotide sequence ID" value="NZ_JAUSTI010000001.1"/>
</dbReference>
<dbReference type="EMBL" id="JAUSTI010000001">
    <property type="protein sequence ID" value="MDQ0169177.1"/>
    <property type="molecule type" value="Genomic_DNA"/>
</dbReference>
<reference evidence="1 2" key="1">
    <citation type="submission" date="2023-07" db="EMBL/GenBank/DDBJ databases">
        <title>Sorghum-associated microbial communities from plants grown in Nebraska, USA.</title>
        <authorList>
            <person name="Schachtman D."/>
        </authorList>
    </citation>
    <scope>NUCLEOTIDE SEQUENCE [LARGE SCALE GENOMIC DNA]</scope>
    <source>
        <strain evidence="1 2">DS1314</strain>
    </source>
</reference>
<evidence type="ECO:0000313" key="1">
    <source>
        <dbReference type="EMBL" id="MDQ0169177.1"/>
    </source>
</evidence>
<dbReference type="Proteomes" id="UP001233836">
    <property type="component" value="Unassembled WGS sequence"/>
</dbReference>
<accession>A0ABT9W7E9</accession>
<sequence length="157" mass="17284">MAKRRRSVRRANVSYTGDMDLSVLVDRVRPLVDQEVVIGVQGNAELAMIAAVHEFGSAKMNIPARSFIGTGKKKAQAAIAKLVRAGITEIVLGNKSVDSLLHEIGEVGQQRVVKNFDRIKQPGISAIYARYKKGKRLLQADMDLRDSIVFLVRRKGG</sequence>
<protein>
    <submittedName>
        <fullName evidence="1">Phage gpG-like protein</fullName>
    </submittedName>
</protein>
<gene>
    <name evidence="1" type="ORF">J2T19_000614</name>
</gene>
<keyword evidence="2" id="KW-1185">Reference proteome</keyword>
<evidence type="ECO:0000313" key="2">
    <source>
        <dbReference type="Proteomes" id="UP001233836"/>
    </source>
</evidence>
<name>A0ABT9W7E9_9BACL</name>
<proteinExistence type="predicted"/>